<keyword evidence="1" id="KW-0472">Membrane</keyword>
<organism evidence="2 3">
    <name type="scientific">Caerostris extrusa</name>
    <name type="common">Bark spider</name>
    <name type="synonym">Caerostris bankana</name>
    <dbReference type="NCBI Taxonomy" id="172846"/>
    <lineage>
        <taxon>Eukaryota</taxon>
        <taxon>Metazoa</taxon>
        <taxon>Ecdysozoa</taxon>
        <taxon>Arthropoda</taxon>
        <taxon>Chelicerata</taxon>
        <taxon>Arachnida</taxon>
        <taxon>Araneae</taxon>
        <taxon>Araneomorphae</taxon>
        <taxon>Entelegynae</taxon>
        <taxon>Araneoidea</taxon>
        <taxon>Araneidae</taxon>
        <taxon>Caerostris</taxon>
    </lineage>
</organism>
<dbReference type="EMBL" id="BPLR01017874">
    <property type="protein sequence ID" value="GIY95126.1"/>
    <property type="molecule type" value="Genomic_DNA"/>
</dbReference>
<protein>
    <recommendedName>
        <fullName evidence="4">Gustatory receptor</fullName>
    </recommendedName>
</protein>
<sequence length="115" mass="13635">MYAGTQNVQVKQLCETGTFIANTEARVNLWAVIMNYFIIFPYLYQRNLWSMSSYFLQQDIPELSQVIVIVLDQLRFTHKNALTHFNMDVQNYWEATIEVLNWMAWTSSVPPSFHY</sequence>
<gene>
    <name evidence="2" type="ORF">CEXT_133901</name>
</gene>
<evidence type="ECO:0000313" key="3">
    <source>
        <dbReference type="Proteomes" id="UP001054945"/>
    </source>
</evidence>
<evidence type="ECO:0000313" key="2">
    <source>
        <dbReference type="EMBL" id="GIY95126.1"/>
    </source>
</evidence>
<keyword evidence="3" id="KW-1185">Reference proteome</keyword>
<dbReference type="Proteomes" id="UP001054945">
    <property type="component" value="Unassembled WGS sequence"/>
</dbReference>
<feature type="transmembrane region" description="Helical" evidence="1">
    <location>
        <begin position="27"/>
        <end position="44"/>
    </location>
</feature>
<name>A0AAV4XJF2_CAEEX</name>
<evidence type="ECO:0008006" key="4">
    <source>
        <dbReference type="Google" id="ProtNLM"/>
    </source>
</evidence>
<proteinExistence type="predicted"/>
<reference evidence="2 3" key="1">
    <citation type="submission" date="2021-06" db="EMBL/GenBank/DDBJ databases">
        <title>Caerostris extrusa draft genome.</title>
        <authorList>
            <person name="Kono N."/>
            <person name="Arakawa K."/>
        </authorList>
    </citation>
    <scope>NUCLEOTIDE SEQUENCE [LARGE SCALE GENOMIC DNA]</scope>
</reference>
<comment type="caution">
    <text evidence="2">The sequence shown here is derived from an EMBL/GenBank/DDBJ whole genome shotgun (WGS) entry which is preliminary data.</text>
</comment>
<dbReference type="AlphaFoldDB" id="A0AAV4XJF2"/>
<keyword evidence="1" id="KW-1133">Transmembrane helix</keyword>
<accession>A0AAV4XJF2</accession>
<keyword evidence="1" id="KW-0812">Transmembrane</keyword>
<evidence type="ECO:0000256" key="1">
    <source>
        <dbReference type="SAM" id="Phobius"/>
    </source>
</evidence>